<reference evidence="2 3" key="1">
    <citation type="submission" date="2015-10" db="EMBL/GenBank/DDBJ databases">
        <title>Draft genome sequence of Streptomyces bungoensis DSM 41781, type strain for the species Streptomyces bungoensis.</title>
        <authorList>
            <person name="Ruckert C."/>
            <person name="Winkler A."/>
            <person name="Kalinowski J."/>
            <person name="Kampfer P."/>
            <person name="Glaeser S."/>
        </authorList>
    </citation>
    <scope>NUCLEOTIDE SEQUENCE [LARGE SCALE GENOMIC DNA]</scope>
    <source>
        <strain evidence="2 3">DSM 41781</strain>
    </source>
</reference>
<evidence type="ECO:0000256" key="1">
    <source>
        <dbReference type="SAM" id="Phobius"/>
    </source>
</evidence>
<feature type="transmembrane region" description="Helical" evidence="1">
    <location>
        <begin position="12"/>
        <end position="29"/>
    </location>
</feature>
<dbReference type="OrthoDB" id="4229972at2"/>
<keyword evidence="1" id="KW-1133">Transmembrane helix</keyword>
<proteinExistence type="predicted"/>
<dbReference type="EMBL" id="LMWX01000013">
    <property type="protein sequence ID" value="KUN87785.1"/>
    <property type="molecule type" value="Genomic_DNA"/>
</dbReference>
<dbReference type="Proteomes" id="UP000053024">
    <property type="component" value="Unassembled WGS sequence"/>
</dbReference>
<evidence type="ECO:0000313" key="3">
    <source>
        <dbReference type="Proteomes" id="UP000053024"/>
    </source>
</evidence>
<keyword evidence="3" id="KW-1185">Reference proteome</keyword>
<sequence length="202" mass="22742">MSVINWGDVPTWLGTVFAAAAAGAAVWTLKSQRDQIQEQRVFIAEQSATMELERAELRSAAEDRRWAQARRVRMHHQPAWSTPDAEGNAGPDDHWVVIASNGSDAPVHQVEVRFGSAYTAAEAYELSRESLHAHQGERRTIPLHLVGPSRRVRFHSQRWPSATVHNNRPTLYFTDDGGVRWSLDSYGKLEETEQQPDRPLPA</sequence>
<dbReference type="AlphaFoldDB" id="A0A101T8D4"/>
<comment type="caution">
    <text evidence="2">The sequence shown here is derived from an EMBL/GenBank/DDBJ whole genome shotgun (WGS) entry which is preliminary data.</text>
</comment>
<protein>
    <submittedName>
        <fullName evidence="2">Uncharacterized protein</fullName>
    </submittedName>
</protein>
<name>A0A101T8D4_9ACTN</name>
<accession>A0A101T8D4</accession>
<dbReference type="RefSeq" id="WP_061918955.1">
    <property type="nucleotide sequence ID" value="NZ_KQ948853.1"/>
</dbReference>
<organism evidence="2 3">
    <name type="scientific">Streptomyces bungoensis</name>
    <dbReference type="NCBI Taxonomy" id="285568"/>
    <lineage>
        <taxon>Bacteria</taxon>
        <taxon>Bacillati</taxon>
        <taxon>Actinomycetota</taxon>
        <taxon>Actinomycetes</taxon>
        <taxon>Kitasatosporales</taxon>
        <taxon>Streptomycetaceae</taxon>
        <taxon>Streptomyces</taxon>
    </lineage>
</organism>
<keyword evidence="1" id="KW-0472">Membrane</keyword>
<keyword evidence="1" id="KW-0812">Transmembrane</keyword>
<gene>
    <name evidence="2" type="ORF">AQJ66_09140</name>
</gene>
<evidence type="ECO:0000313" key="2">
    <source>
        <dbReference type="EMBL" id="KUN87785.1"/>
    </source>
</evidence>